<reference evidence="1 2" key="1">
    <citation type="submission" date="2015-04" db="EMBL/GenBank/DDBJ databases">
        <title>Draft genome sequence of bacteremic isolate Catabacter hongkongensis type strain HKU16T.</title>
        <authorList>
            <person name="Lau S.K."/>
            <person name="Teng J.L."/>
            <person name="Huang Y."/>
            <person name="Curreem S.O."/>
            <person name="Tsui S.K."/>
            <person name="Woo P.C."/>
        </authorList>
    </citation>
    <scope>NUCLEOTIDE SEQUENCE [LARGE SCALE GENOMIC DNA]</scope>
    <source>
        <strain evidence="1 2">HKU16</strain>
    </source>
</reference>
<evidence type="ECO:0000313" key="1">
    <source>
        <dbReference type="EMBL" id="KKI50999.1"/>
    </source>
</evidence>
<dbReference type="AlphaFoldDB" id="A0A0M2NER2"/>
<keyword evidence="2" id="KW-1185">Reference proteome</keyword>
<comment type="caution">
    <text evidence="1">The sequence shown here is derived from an EMBL/GenBank/DDBJ whole genome shotgun (WGS) entry which is preliminary data.</text>
</comment>
<dbReference type="STRING" id="270498.CHK_1386"/>
<protein>
    <submittedName>
        <fullName evidence="1">Uncharacterized protein</fullName>
    </submittedName>
</protein>
<proteinExistence type="predicted"/>
<dbReference type="EMBL" id="LAYJ01000088">
    <property type="protein sequence ID" value="KKI50999.1"/>
    <property type="molecule type" value="Genomic_DNA"/>
</dbReference>
<gene>
    <name evidence="1" type="ORF">CHK_1386</name>
</gene>
<name>A0A0M2NER2_9FIRM</name>
<evidence type="ECO:0000313" key="2">
    <source>
        <dbReference type="Proteomes" id="UP000034076"/>
    </source>
</evidence>
<organism evidence="1 2">
    <name type="scientific">Christensenella hongkongensis</name>
    <dbReference type="NCBI Taxonomy" id="270498"/>
    <lineage>
        <taxon>Bacteria</taxon>
        <taxon>Bacillati</taxon>
        <taxon>Bacillota</taxon>
        <taxon>Clostridia</taxon>
        <taxon>Christensenellales</taxon>
        <taxon>Christensenellaceae</taxon>
        <taxon>Christensenella</taxon>
    </lineage>
</organism>
<accession>A0A0M2NER2</accession>
<sequence length="46" mass="5131">MSITNPHGCKRLFGTDGLQGTGTVRWDFEIHTKTGEQKPAKMKQQA</sequence>
<dbReference type="Proteomes" id="UP000034076">
    <property type="component" value="Unassembled WGS sequence"/>
</dbReference>